<dbReference type="GO" id="GO:0008270">
    <property type="term" value="F:zinc ion binding"/>
    <property type="evidence" value="ECO:0007669"/>
    <property type="project" value="UniProtKB-UniRule"/>
</dbReference>
<gene>
    <name evidence="8" type="primary">priA</name>
    <name evidence="10" type="ORF">BJ979_002675</name>
</gene>
<evidence type="ECO:0000256" key="8">
    <source>
        <dbReference type="HAMAP-Rule" id="MF_00983"/>
    </source>
</evidence>
<feature type="domain" description="Primosomal protein N' 3' DNA-binding" evidence="9">
    <location>
        <begin position="37"/>
        <end position="138"/>
    </location>
</feature>
<keyword evidence="4 8" id="KW-0547">Nucleotide-binding</keyword>
<keyword evidence="2 8" id="KW-0235">DNA replication</keyword>
<feature type="binding site" evidence="8">
    <location>
        <position position="445"/>
    </location>
    <ligand>
        <name>Zn(2+)</name>
        <dbReference type="ChEBI" id="CHEBI:29105"/>
        <label>2</label>
    </ligand>
</feature>
<evidence type="ECO:0000256" key="7">
    <source>
        <dbReference type="ARBA" id="ARBA00023125"/>
    </source>
</evidence>
<dbReference type="GO" id="GO:0016787">
    <property type="term" value="F:hydrolase activity"/>
    <property type="evidence" value="ECO:0007669"/>
    <property type="project" value="UniProtKB-KW"/>
</dbReference>
<dbReference type="Pfam" id="PF17764">
    <property type="entry name" value="PriA_3primeBD"/>
    <property type="match status" value="1"/>
</dbReference>
<dbReference type="GO" id="GO:1990077">
    <property type="term" value="C:primosome complex"/>
    <property type="evidence" value="ECO:0007669"/>
    <property type="project" value="UniProtKB-UniRule"/>
</dbReference>
<dbReference type="Gene3D" id="3.40.50.300">
    <property type="entry name" value="P-loop containing nucleotide triphosphate hydrolases"/>
    <property type="match status" value="1"/>
</dbReference>
<comment type="subunit">
    <text evidence="8">Component of the replication restart primosome.</text>
</comment>
<dbReference type="InterPro" id="IPR005259">
    <property type="entry name" value="PriA"/>
</dbReference>
<dbReference type="GO" id="GO:0006269">
    <property type="term" value="P:DNA replication, synthesis of primer"/>
    <property type="evidence" value="ECO:0007669"/>
    <property type="project" value="UniProtKB-KW"/>
</dbReference>
<evidence type="ECO:0000313" key="10">
    <source>
        <dbReference type="EMBL" id="NYH00050.1"/>
    </source>
</evidence>
<sequence length="691" mass="73866">MPGAADASPGTDDLPGASSAPAGLFPAANVGAPIIARVLLDSPLPQLDRLLEYRIPAQLTDAVAPGVRVRAPLRTVGRTVDALVVELTDQQEFPGPLSDLEEVVSPVPLLRPEVWALARGVSTRAAGSASDVLRLAVPKRQARVEKAWLEREPEEVERLRAVAREVTAPAGITQHAPDTLDAVVREGRRAALQALTGVTKTPAGDWVGRWAVTLAETARLSLAGGGTAILALPDYRDIEQLLAALTALVPEEVIVRWDAAGTPSQRYRALLRAIDGPCIVVGTRSAVYAPAEKLGLVALWDDGDPLHREPHAPYVHTRDAALLRQQQQGGALLFAGHVRSTEVQRLVELDYLEAVAPARIPRPSVLPSANLTARDELAERARIPSSAWRTAREALRKGPVLFQVARPGFAPGLACADCGSAARCRQCSGPLQQRGRGGVVSCLWCGVPDSQWQCAQCDGVKLRPRGSGSVRTAEDLGRAFPGERVIVADGEHPVQHVDDKPALVIATRGAEPIAAGGYRAVVLLDGERMVARESLHVGEDCLRWWADATALAADDAPTVLVGVGGALASALSTWRLADYARDELADRRPLRFPPAVRTATLLGPSDVVTAALDRIQRPGLDVLGPLPQPEGLVRAIVRLDYGIAAEVAGELRAEMIRLSSTRRSARPDQRKRGRQPVPLRVIFDDPAPFDE</sequence>
<comment type="cofactor">
    <cofactor evidence="8">
        <name>Zn(2+)</name>
        <dbReference type="ChEBI" id="CHEBI:29105"/>
    </cofactor>
    <text evidence="8">Binds 2 zinc ions per subunit.</text>
</comment>
<dbReference type="GO" id="GO:0006270">
    <property type="term" value="P:DNA replication initiation"/>
    <property type="evidence" value="ECO:0007669"/>
    <property type="project" value="TreeGrafter"/>
</dbReference>
<dbReference type="Proteomes" id="UP000553888">
    <property type="component" value="Unassembled WGS sequence"/>
</dbReference>
<dbReference type="GO" id="GO:0006302">
    <property type="term" value="P:double-strand break repair"/>
    <property type="evidence" value="ECO:0007669"/>
    <property type="project" value="InterPro"/>
</dbReference>
<dbReference type="HAMAP" id="MF_00983">
    <property type="entry name" value="PriA"/>
    <property type="match status" value="1"/>
</dbReference>
<feature type="binding site" evidence="8">
    <location>
        <position position="442"/>
    </location>
    <ligand>
        <name>Zn(2+)</name>
        <dbReference type="ChEBI" id="CHEBI:29105"/>
        <label>2</label>
    </ligand>
</feature>
<dbReference type="GO" id="GO:0005524">
    <property type="term" value="F:ATP binding"/>
    <property type="evidence" value="ECO:0007669"/>
    <property type="project" value="UniProtKB-UniRule"/>
</dbReference>
<evidence type="ECO:0000256" key="4">
    <source>
        <dbReference type="ARBA" id="ARBA00022741"/>
    </source>
</evidence>
<comment type="caution">
    <text evidence="8">As this protein does not have any detectable helicase domains, it probably does not have helicase activity.</text>
</comment>
<keyword evidence="5 8" id="KW-0862">Zinc</keyword>
<evidence type="ECO:0000313" key="11">
    <source>
        <dbReference type="Proteomes" id="UP000553888"/>
    </source>
</evidence>
<organism evidence="10 11">
    <name type="scientific">Schumannella luteola</name>
    <dbReference type="NCBI Taxonomy" id="472059"/>
    <lineage>
        <taxon>Bacteria</taxon>
        <taxon>Bacillati</taxon>
        <taxon>Actinomycetota</taxon>
        <taxon>Actinomycetes</taxon>
        <taxon>Micrococcales</taxon>
        <taxon>Microbacteriaceae</taxon>
        <taxon>Schumannella</taxon>
    </lineage>
</organism>
<proteinExistence type="inferred from homology"/>
<keyword evidence="6 8" id="KW-0067">ATP-binding</keyword>
<dbReference type="GO" id="GO:0006310">
    <property type="term" value="P:DNA recombination"/>
    <property type="evidence" value="ECO:0007669"/>
    <property type="project" value="InterPro"/>
</dbReference>
<feature type="binding site" evidence="8">
    <location>
        <position position="424"/>
    </location>
    <ligand>
        <name>Zn(2+)</name>
        <dbReference type="ChEBI" id="CHEBI:29105"/>
        <label>2</label>
    </ligand>
</feature>
<evidence type="ECO:0000259" key="9">
    <source>
        <dbReference type="Pfam" id="PF17764"/>
    </source>
</evidence>
<dbReference type="PANTHER" id="PTHR30580">
    <property type="entry name" value="PRIMOSOMAL PROTEIN N"/>
    <property type="match status" value="1"/>
</dbReference>
<dbReference type="EMBL" id="JACBZY010000001">
    <property type="protein sequence ID" value="NYH00050.1"/>
    <property type="molecule type" value="Genomic_DNA"/>
</dbReference>
<dbReference type="Gene3D" id="3.40.1440.60">
    <property type="entry name" value="PriA, 3(prime) DNA-binding domain"/>
    <property type="match status" value="1"/>
</dbReference>
<evidence type="ECO:0000256" key="1">
    <source>
        <dbReference type="ARBA" id="ARBA00022515"/>
    </source>
</evidence>
<dbReference type="InterPro" id="IPR041222">
    <property type="entry name" value="PriA_3primeBD"/>
</dbReference>
<keyword evidence="10" id="KW-0378">Hydrolase</keyword>
<protein>
    <recommendedName>
        <fullName evidence="8">Probable replication restart protein PriA</fullName>
    </recommendedName>
    <alternativeName>
        <fullName evidence="8">Putative ATP-dependent DNA helicase PriA</fullName>
    </alternativeName>
</protein>
<dbReference type="RefSeq" id="WP_343046702.1">
    <property type="nucleotide sequence ID" value="NZ_JACBZY010000001.1"/>
</dbReference>
<feature type="binding site" evidence="8">
    <location>
        <position position="457"/>
    </location>
    <ligand>
        <name>Zn(2+)</name>
        <dbReference type="ChEBI" id="CHEBI:29105"/>
        <label>1</label>
    </ligand>
</feature>
<evidence type="ECO:0000256" key="5">
    <source>
        <dbReference type="ARBA" id="ARBA00022833"/>
    </source>
</evidence>
<accession>A0A852YQQ6</accession>
<dbReference type="GO" id="GO:0003677">
    <property type="term" value="F:DNA binding"/>
    <property type="evidence" value="ECO:0007669"/>
    <property type="project" value="UniProtKB-UniRule"/>
</dbReference>
<dbReference type="InterPro" id="IPR027417">
    <property type="entry name" value="P-loop_NTPase"/>
</dbReference>
<keyword evidence="11" id="KW-1185">Reference proteome</keyword>
<evidence type="ECO:0000256" key="3">
    <source>
        <dbReference type="ARBA" id="ARBA00022723"/>
    </source>
</evidence>
<feature type="binding site" evidence="8">
    <location>
        <position position="454"/>
    </location>
    <ligand>
        <name>Zn(2+)</name>
        <dbReference type="ChEBI" id="CHEBI:29105"/>
        <label>1</label>
    </ligand>
</feature>
<reference evidence="10 11" key="1">
    <citation type="submission" date="2020-07" db="EMBL/GenBank/DDBJ databases">
        <title>Sequencing the genomes of 1000 actinobacteria strains.</title>
        <authorList>
            <person name="Klenk H.-P."/>
        </authorList>
    </citation>
    <scope>NUCLEOTIDE SEQUENCE [LARGE SCALE GENOMIC DNA]</scope>
    <source>
        <strain evidence="10 11">DSM 23141</strain>
    </source>
</reference>
<keyword evidence="1 8" id="KW-0639">Primosome</keyword>
<comment type="similarity">
    <text evidence="8">Belongs to the helicase family. PriA subfamily.</text>
</comment>
<feature type="binding site" evidence="8">
    <location>
        <position position="418"/>
    </location>
    <ligand>
        <name>Zn(2+)</name>
        <dbReference type="ChEBI" id="CHEBI:29105"/>
        <label>1</label>
    </ligand>
</feature>
<feature type="binding site" evidence="8">
    <location>
        <position position="415"/>
    </location>
    <ligand>
        <name>Zn(2+)</name>
        <dbReference type="ChEBI" id="CHEBI:29105"/>
        <label>1</label>
    </ligand>
</feature>
<comment type="caution">
    <text evidence="10">The sequence shown here is derived from an EMBL/GenBank/DDBJ whole genome shotgun (WGS) entry which is preliminary data.</text>
</comment>
<dbReference type="InterPro" id="IPR042115">
    <property type="entry name" value="PriA_3primeBD_sf"/>
</dbReference>
<dbReference type="PANTHER" id="PTHR30580:SF0">
    <property type="entry name" value="PRIMOSOMAL PROTEIN N"/>
    <property type="match status" value="1"/>
</dbReference>
<comment type="function">
    <text evidence="8">Initiates the restart of stalled replication forks, which reloads the replicative helicase on sites other than the origin of replication. Recognizes and binds to abandoned replication forks and remodels them to uncover a helicase loading site. Promotes assembly of the primosome at these replication forks.</text>
</comment>
<dbReference type="GO" id="GO:0043138">
    <property type="term" value="F:3'-5' DNA helicase activity"/>
    <property type="evidence" value="ECO:0007669"/>
    <property type="project" value="TreeGrafter"/>
</dbReference>
<name>A0A852YQQ6_9MICO</name>
<keyword evidence="3 8" id="KW-0479">Metal-binding</keyword>
<dbReference type="AlphaFoldDB" id="A0A852YQQ6"/>
<keyword evidence="7 8" id="KW-0238">DNA-binding</keyword>
<evidence type="ECO:0000256" key="6">
    <source>
        <dbReference type="ARBA" id="ARBA00022840"/>
    </source>
</evidence>
<feature type="binding site" evidence="8">
    <location>
        <position position="427"/>
    </location>
    <ligand>
        <name>Zn(2+)</name>
        <dbReference type="ChEBI" id="CHEBI:29105"/>
        <label>2</label>
    </ligand>
</feature>
<evidence type="ECO:0000256" key="2">
    <source>
        <dbReference type="ARBA" id="ARBA00022705"/>
    </source>
</evidence>